<dbReference type="Proteomes" id="UP001157017">
    <property type="component" value="Unassembled WGS sequence"/>
</dbReference>
<reference evidence="3" key="1">
    <citation type="journal article" date="2019" name="Int. J. Syst. Evol. Microbiol.">
        <title>The Global Catalogue of Microorganisms (GCM) 10K type strain sequencing project: providing services to taxonomists for standard genome sequencing and annotation.</title>
        <authorList>
            <consortium name="The Broad Institute Genomics Platform"/>
            <consortium name="The Broad Institute Genome Sequencing Center for Infectious Disease"/>
            <person name="Wu L."/>
            <person name="Ma J."/>
        </authorList>
    </citation>
    <scope>NUCLEOTIDE SEQUENCE [LARGE SCALE GENOMIC DNA]</scope>
    <source>
        <strain evidence="3">NBRC 108730</strain>
    </source>
</reference>
<evidence type="ECO:0000256" key="1">
    <source>
        <dbReference type="SAM" id="MobiDB-lite"/>
    </source>
</evidence>
<organism evidence="2 3">
    <name type="scientific">Angustibacter aerolatus</name>
    <dbReference type="NCBI Taxonomy" id="1162965"/>
    <lineage>
        <taxon>Bacteria</taxon>
        <taxon>Bacillati</taxon>
        <taxon>Actinomycetota</taxon>
        <taxon>Actinomycetes</taxon>
        <taxon>Kineosporiales</taxon>
        <taxon>Kineosporiaceae</taxon>
    </lineage>
</organism>
<evidence type="ECO:0000313" key="2">
    <source>
        <dbReference type="EMBL" id="GMA86139.1"/>
    </source>
</evidence>
<keyword evidence="3" id="KW-1185">Reference proteome</keyword>
<comment type="caution">
    <text evidence="2">The sequence shown here is derived from an EMBL/GenBank/DDBJ whole genome shotgun (WGS) entry which is preliminary data.</text>
</comment>
<sequence>MPQHPQQQQRVDVAARQHDDDRCLERVRLLEQAGHPRRTRGLDDELGPLEQEQQRLRERVLGDRHHVVDQGLHQRERHLAGAAHRDAVGHGAHAPDGQRVTGGERGRVRRGLPRLHPDDPDVGSLRLHRRRDARQQSAATGAHHDGAHVRALLEDLEAHRALAGHDVGVVERVDQHRARLGLERAGVHEAVVDRQADLLDPGAVGTGGQQASGWAPRSA</sequence>
<feature type="region of interest" description="Disordered" evidence="1">
    <location>
        <begin position="199"/>
        <end position="219"/>
    </location>
</feature>
<name>A0ABQ6JFE7_9ACTN</name>
<proteinExistence type="predicted"/>
<dbReference type="EMBL" id="BSUZ01000001">
    <property type="protein sequence ID" value="GMA86139.1"/>
    <property type="molecule type" value="Genomic_DNA"/>
</dbReference>
<accession>A0ABQ6JFE7</accession>
<feature type="region of interest" description="Disordered" evidence="1">
    <location>
        <begin position="85"/>
        <end position="124"/>
    </location>
</feature>
<gene>
    <name evidence="2" type="ORF">GCM10025868_13890</name>
</gene>
<protein>
    <submittedName>
        <fullName evidence="2">Uncharacterized protein</fullName>
    </submittedName>
</protein>
<evidence type="ECO:0000313" key="3">
    <source>
        <dbReference type="Proteomes" id="UP001157017"/>
    </source>
</evidence>